<dbReference type="PROSITE" id="PS50076">
    <property type="entry name" value="DNAJ_2"/>
    <property type="match status" value="2"/>
</dbReference>
<proteinExistence type="predicted"/>
<dbReference type="Pfam" id="PF00226">
    <property type="entry name" value="DnaJ"/>
    <property type="match status" value="1"/>
</dbReference>
<dbReference type="InterPro" id="IPR036410">
    <property type="entry name" value="HSP_DnaJ_Cys-rich_dom_sf"/>
</dbReference>
<dbReference type="EMBL" id="JBHTGP010000012">
    <property type="protein sequence ID" value="MFD0687289.1"/>
    <property type="molecule type" value="Genomic_DNA"/>
</dbReference>
<keyword evidence="1" id="KW-0143">Chaperone</keyword>
<dbReference type="CDD" id="cd10719">
    <property type="entry name" value="DnaJ_zf"/>
    <property type="match status" value="1"/>
</dbReference>
<comment type="caution">
    <text evidence="4">The sequence shown here is derived from an EMBL/GenBank/DDBJ whole genome shotgun (WGS) entry which is preliminary data.</text>
</comment>
<keyword evidence="5" id="KW-1185">Reference proteome</keyword>
<dbReference type="RefSeq" id="WP_165503088.1">
    <property type="nucleotide sequence ID" value="NZ_CAACUY010000135.1"/>
</dbReference>
<dbReference type="SMART" id="SM00271">
    <property type="entry name" value="DnaJ"/>
    <property type="match status" value="2"/>
</dbReference>
<dbReference type="SUPFAM" id="SSF57938">
    <property type="entry name" value="DnaJ/Hsp40 cysteine-rich domain"/>
    <property type="match status" value="2"/>
</dbReference>
<feature type="domain" description="J" evidence="3">
    <location>
        <begin position="6"/>
        <end position="71"/>
    </location>
</feature>
<evidence type="ECO:0000259" key="3">
    <source>
        <dbReference type="PROSITE" id="PS50076"/>
    </source>
</evidence>
<dbReference type="InterPro" id="IPR001623">
    <property type="entry name" value="DnaJ_domain"/>
</dbReference>
<dbReference type="Proteomes" id="UP001597063">
    <property type="component" value="Unassembled WGS sequence"/>
</dbReference>
<dbReference type="Gene3D" id="1.10.287.110">
    <property type="entry name" value="DnaJ domain"/>
    <property type="match status" value="2"/>
</dbReference>
<dbReference type="Gene3D" id="2.10.230.10">
    <property type="entry name" value="Heat shock protein DnaJ, cysteine-rich domain"/>
    <property type="match status" value="2"/>
</dbReference>
<evidence type="ECO:0000313" key="4">
    <source>
        <dbReference type="EMBL" id="MFD0687289.1"/>
    </source>
</evidence>
<dbReference type="PRINTS" id="PR00625">
    <property type="entry name" value="JDOMAIN"/>
</dbReference>
<dbReference type="InterPro" id="IPR036869">
    <property type="entry name" value="J_dom_sf"/>
</dbReference>
<evidence type="ECO:0000256" key="2">
    <source>
        <dbReference type="SAM" id="MobiDB-lite"/>
    </source>
</evidence>
<dbReference type="Gene3D" id="2.60.260.20">
    <property type="entry name" value="Urease metallochaperone UreE, N-terminal domain"/>
    <property type="match status" value="1"/>
</dbReference>
<reference evidence="5" key="1">
    <citation type="journal article" date="2019" name="Int. J. Syst. Evol. Microbiol.">
        <title>The Global Catalogue of Microorganisms (GCM) 10K type strain sequencing project: providing services to taxonomists for standard genome sequencing and annotation.</title>
        <authorList>
            <consortium name="The Broad Institute Genomics Platform"/>
            <consortium name="The Broad Institute Genome Sequencing Center for Infectious Disease"/>
            <person name="Wu L."/>
            <person name="Ma J."/>
        </authorList>
    </citation>
    <scope>NUCLEOTIDE SEQUENCE [LARGE SCALE GENOMIC DNA]</scope>
    <source>
        <strain evidence="5">JCM 9371</strain>
    </source>
</reference>
<organism evidence="4 5">
    <name type="scientific">Actinomadura fibrosa</name>
    <dbReference type="NCBI Taxonomy" id="111802"/>
    <lineage>
        <taxon>Bacteria</taxon>
        <taxon>Bacillati</taxon>
        <taxon>Actinomycetota</taxon>
        <taxon>Actinomycetes</taxon>
        <taxon>Streptosporangiales</taxon>
        <taxon>Thermomonosporaceae</taxon>
        <taxon>Actinomadura</taxon>
    </lineage>
</organism>
<feature type="domain" description="J" evidence="3">
    <location>
        <begin position="158"/>
        <end position="213"/>
    </location>
</feature>
<evidence type="ECO:0000313" key="5">
    <source>
        <dbReference type="Proteomes" id="UP001597063"/>
    </source>
</evidence>
<sequence length="351" mass="37988">MTDQRDYYAVLGVPPDASAEQIRTARRSRLREAHPDANPGDPGAAERFDFICKVCEVLGDPERRRIYDQMLRGGADVGAQAHVRCGACAGSGAWGFLRCGMCDGLGRSRMGFSTDCPNCEGSGRVPDPCPRCDGKGWRAASRPARRPSAPPKKKTVQNCYEILGVAPDATAREISERYKGLLREAAAQVPDRVRDAYRRIGDPRRRAGYDRGIGVSPSKGVAGEFDVHVSRRLAMEGAASHEFTVPDRDLCPACHGAGRVMLPCGTCQGRGYWQYGMATTKCDACNGKGTDERPCVDCALSGWVTAPRTLACTVPAASREDARITVRDELLGVVTLRLRLALVPGFVREDG</sequence>
<protein>
    <submittedName>
        <fullName evidence="4">DnaJ domain-containing protein</fullName>
    </submittedName>
</protein>
<dbReference type="PANTHER" id="PTHR43096">
    <property type="entry name" value="DNAJ HOMOLOG 1, MITOCHONDRIAL-RELATED"/>
    <property type="match status" value="1"/>
</dbReference>
<evidence type="ECO:0000256" key="1">
    <source>
        <dbReference type="ARBA" id="ARBA00023186"/>
    </source>
</evidence>
<gene>
    <name evidence="4" type="ORF">ACFQZM_22510</name>
</gene>
<dbReference type="SUPFAM" id="SSF46565">
    <property type="entry name" value="Chaperone J-domain"/>
    <property type="match status" value="2"/>
</dbReference>
<feature type="region of interest" description="Disordered" evidence="2">
    <location>
        <begin position="22"/>
        <end position="42"/>
    </location>
</feature>
<name>A0ABW2XNR4_9ACTN</name>
<accession>A0ABW2XNR4</accession>
<dbReference type="InterPro" id="IPR001305">
    <property type="entry name" value="HSP_DnaJ_Cys-rich_dom"/>
</dbReference>
<dbReference type="CDD" id="cd06257">
    <property type="entry name" value="DnaJ"/>
    <property type="match status" value="2"/>
</dbReference>
<dbReference type="PANTHER" id="PTHR43096:SF52">
    <property type="entry name" value="DNAJ HOMOLOG 1, MITOCHONDRIAL-RELATED"/>
    <property type="match status" value="1"/>
</dbReference>